<dbReference type="PROSITE" id="PS00105">
    <property type="entry name" value="AA_TRANSFER_CLASS_1"/>
    <property type="match status" value="1"/>
</dbReference>
<evidence type="ECO:0000256" key="4">
    <source>
        <dbReference type="ARBA" id="ARBA00022679"/>
    </source>
</evidence>
<dbReference type="InterPro" id="IPR015424">
    <property type="entry name" value="PyrdxlP-dep_Trfase"/>
</dbReference>
<evidence type="ECO:0000256" key="5">
    <source>
        <dbReference type="ARBA" id="ARBA00022898"/>
    </source>
</evidence>
<dbReference type="InterPro" id="IPR050596">
    <property type="entry name" value="AspAT/PAT-like"/>
</dbReference>
<evidence type="ECO:0000259" key="7">
    <source>
        <dbReference type="Pfam" id="PF00155"/>
    </source>
</evidence>
<dbReference type="InterPro" id="IPR004838">
    <property type="entry name" value="NHTrfase_class1_PyrdxlP-BS"/>
</dbReference>
<evidence type="ECO:0000313" key="8">
    <source>
        <dbReference type="EMBL" id="RGD74655.1"/>
    </source>
</evidence>
<comment type="similarity">
    <text evidence="2 6">Belongs to the class-I pyridoxal-phosphate-dependent aminotransferase family.</text>
</comment>
<proteinExistence type="inferred from homology"/>
<dbReference type="AlphaFoldDB" id="A0A3E3E011"/>
<comment type="cofactor">
    <cofactor evidence="1 6">
        <name>pyridoxal 5'-phosphate</name>
        <dbReference type="ChEBI" id="CHEBI:597326"/>
    </cofactor>
</comment>
<dbReference type="PRINTS" id="PR00753">
    <property type="entry name" value="ACCSYNTHASE"/>
</dbReference>
<dbReference type="Proteomes" id="UP000261212">
    <property type="component" value="Unassembled WGS sequence"/>
</dbReference>
<keyword evidence="4 6" id="KW-0808">Transferase</keyword>
<dbReference type="Gene3D" id="3.40.640.10">
    <property type="entry name" value="Type I PLP-dependent aspartate aminotransferase-like (Major domain)"/>
    <property type="match status" value="1"/>
</dbReference>
<evidence type="ECO:0000313" key="9">
    <source>
        <dbReference type="Proteomes" id="UP000261212"/>
    </source>
</evidence>
<dbReference type="InterPro" id="IPR015421">
    <property type="entry name" value="PyrdxlP-dep_Trfase_major"/>
</dbReference>
<dbReference type="RefSeq" id="WP_117532320.1">
    <property type="nucleotide sequence ID" value="NZ_QUSM01000003.1"/>
</dbReference>
<dbReference type="SUPFAM" id="SSF53383">
    <property type="entry name" value="PLP-dependent transferases"/>
    <property type="match status" value="1"/>
</dbReference>
<protein>
    <recommendedName>
        <fullName evidence="6">Aminotransferase</fullName>
        <ecNumber evidence="6">2.6.1.-</ecNumber>
    </recommendedName>
</protein>
<organism evidence="8 9">
    <name type="scientific">Anaerofustis stercorihominis</name>
    <dbReference type="NCBI Taxonomy" id="214853"/>
    <lineage>
        <taxon>Bacteria</taxon>
        <taxon>Bacillati</taxon>
        <taxon>Bacillota</taxon>
        <taxon>Clostridia</taxon>
        <taxon>Eubacteriales</taxon>
        <taxon>Eubacteriaceae</taxon>
        <taxon>Anaerofustis</taxon>
    </lineage>
</organism>
<dbReference type="GO" id="GO:0030170">
    <property type="term" value="F:pyridoxal phosphate binding"/>
    <property type="evidence" value="ECO:0007669"/>
    <property type="project" value="InterPro"/>
</dbReference>
<gene>
    <name evidence="8" type="ORF">DW687_07820</name>
</gene>
<dbReference type="CDD" id="cd00609">
    <property type="entry name" value="AAT_like"/>
    <property type="match status" value="1"/>
</dbReference>
<dbReference type="Gene3D" id="3.90.1150.10">
    <property type="entry name" value="Aspartate Aminotransferase, domain 1"/>
    <property type="match status" value="1"/>
</dbReference>
<dbReference type="GO" id="GO:0008483">
    <property type="term" value="F:transaminase activity"/>
    <property type="evidence" value="ECO:0007669"/>
    <property type="project" value="UniProtKB-KW"/>
</dbReference>
<evidence type="ECO:0000256" key="6">
    <source>
        <dbReference type="RuleBase" id="RU000481"/>
    </source>
</evidence>
<dbReference type="EC" id="2.6.1.-" evidence="6"/>
<accession>A0A3E3E011</accession>
<name>A0A3E3E011_9FIRM</name>
<keyword evidence="5" id="KW-0663">Pyridoxal phosphate</keyword>
<sequence length="400" mass="44471">MKKPLSNKLDKISPSMTLAITSKANKIKREGTKVYSFGTGEPDFDTPSLIIEAANEAMKKGITRYTDVKGLIDLRQAISDKYKKEFDLSYDPETEIIVSSGAKHSLFTTLQALISDGDEVIIPVPYWVSYSEMVKVAGGEPIFVYPKKENNFILTKEELKSVITPKSKVIMLNNPSNPTGVVYTKEQLKEIAEVCLEEGIYILSDEIYEMLLYNNREFTPVASLSEEIKDITITINGASKSYAMTGWRVGYALANKDIIKAMNTIQGQCVSHPSSISQYATVAALKADQSIVSDMVKEYDKRRKYMLEELKGIEGVNPIEPDGAFYVFADVSAFYGKEYNGKTINGSIEFADALLSSKYVAVIPGIGFGADDFIRFSYATGMDDITKGLKLFKEFINEIK</sequence>
<dbReference type="InterPro" id="IPR015422">
    <property type="entry name" value="PyrdxlP-dep_Trfase_small"/>
</dbReference>
<evidence type="ECO:0000256" key="1">
    <source>
        <dbReference type="ARBA" id="ARBA00001933"/>
    </source>
</evidence>
<comment type="caution">
    <text evidence="8">The sequence shown here is derived from an EMBL/GenBank/DDBJ whole genome shotgun (WGS) entry which is preliminary data.</text>
</comment>
<feature type="domain" description="Aminotransferase class I/classII large" evidence="7">
    <location>
        <begin position="33"/>
        <end position="382"/>
    </location>
</feature>
<evidence type="ECO:0000256" key="2">
    <source>
        <dbReference type="ARBA" id="ARBA00007441"/>
    </source>
</evidence>
<reference evidence="8 9" key="1">
    <citation type="submission" date="2018-08" db="EMBL/GenBank/DDBJ databases">
        <title>A genome reference for cultivated species of the human gut microbiota.</title>
        <authorList>
            <person name="Zou Y."/>
            <person name="Xue W."/>
            <person name="Luo G."/>
        </authorList>
    </citation>
    <scope>NUCLEOTIDE SEQUENCE [LARGE SCALE GENOMIC DNA]</scope>
    <source>
        <strain evidence="8 9">AM25-6</strain>
    </source>
</reference>
<evidence type="ECO:0000256" key="3">
    <source>
        <dbReference type="ARBA" id="ARBA00022576"/>
    </source>
</evidence>
<dbReference type="InterPro" id="IPR004839">
    <property type="entry name" value="Aminotransferase_I/II_large"/>
</dbReference>
<dbReference type="GO" id="GO:0006520">
    <property type="term" value="P:amino acid metabolic process"/>
    <property type="evidence" value="ECO:0007669"/>
    <property type="project" value="InterPro"/>
</dbReference>
<dbReference type="FunFam" id="3.40.640.10:FF:000033">
    <property type="entry name" value="Aspartate aminotransferase"/>
    <property type="match status" value="1"/>
</dbReference>
<dbReference type="EMBL" id="QUSM01000003">
    <property type="protein sequence ID" value="RGD74655.1"/>
    <property type="molecule type" value="Genomic_DNA"/>
</dbReference>
<keyword evidence="3 6" id="KW-0032">Aminotransferase</keyword>
<dbReference type="PANTHER" id="PTHR46383">
    <property type="entry name" value="ASPARTATE AMINOTRANSFERASE"/>
    <property type="match status" value="1"/>
</dbReference>
<dbReference type="PANTHER" id="PTHR46383:SF1">
    <property type="entry name" value="ASPARTATE AMINOTRANSFERASE"/>
    <property type="match status" value="1"/>
</dbReference>
<dbReference type="Pfam" id="PF00155">
    <property type="entry name" value="Aminotran_1_2"/>
    <property type="match status" value="1"/>
</dbReference>